<accession>D2RK54</accession>
<dbReference type="GeneID" id="78335886"/>
<evidence type="ECO:0000313" key="2">
    <source>
        <dbReference type="EMBL" id="ADB47456.1"/>
    </source>
</evidence>
<keyword evidence="1" id="KW-1133">Transmembrane helix</keyword>
<sequence length="65" mass="7581">MIYKKERTLDLYKEAGAEMRLFMALADILVLHISQVLLAPDTDKFLRAIQKIDEVRSRAEDKYVP</sequence>
<gene>
    <name evidence="2" type="ordered locus">Acfer_1087</name>
</gene>
<protein>
    <submittedName>
        <fullName evidence="2">Uncharacterized protein</fullName>
    </submittedName>
</protein>
<dbReference type="AlphaFoldDB" id="D2RK54"/>
<dbReference type="Proteomes" id="UP000001902">
    <property type="component" value="Chromosome"/>
</dbReference>
<evidence type="ECO:0000313" key="3">
    <source>
        <dbReference type="Proteomes" id="UP000001902"/>
    </source>
</evidence>
<evidence type="ECO:0000256" key="1">
    <source>
        <dbReference type="SAM" id="Phobius"/>
    </source>
</evidence>
<dbReference type="EMBL" id="CP001859">
    <property type="protein sequence ID" value="ADB47456.1"/>
    <property type="molecule type" value="Genomic_DNA"/>
</dbReference>
<reference evidence="2 3" key="1">
    <citation type="journal article" date="2010" name="Stand. Genomic Sci.">
        <title>Complete genome sequence of Acidaminococcus fermentans type strain (VR4).</title>
        <authorList>
            <person name="Chang Y.J."/>
            <person name="Pukall R."/>
            <person name="Saunders E."/>
            <person name="Lapidus A."/>
            <person name="Copeland A."/>
            <person name="Nolan M."/>
            <person name="Glavina Del Rio T."/>
            <person name="Lucas S."/>
            <person name="Chen F."/>
            <person name="Tice H."/>
            <person name="Cheng J.F."/>
            <person name="Han C."/>
            <person name="Detter J.C."/>
            <person name="Bruce D."/>
            <person name="Goodwin L."/>
            <person name="Pitluck S."/>
            <person name="Mikhailova N."/>
            <person name="Liolios K."/>
            <person name="Pati A."/>
            <person name="Ivanova N."/>
            <person name="Mavromatis K."/>
            <person name="Chen A."/>
            <person name="Palaniappan K."/>
            <person name="Land M."/>
            <person name="Hauser L."/>
            <person name="Jeffries C.D."/>
            <person name="Brettin T."/>
            <person name="Rohde M."/>
            <person name="Goker M."/>
            <person name="Bristow J."/>
            <person name="Eisen J.A."/>
            <person name="Markowitz V."/>
            <person name="Hugenholtz P."/>
            <person name="Kyrpides N.C."/>
            <person name="Klenk H.P."/>
        </authorList>
    </citation>
    <scope>NUCLEOTIDE SEQUENCE [LARGE SCALE GENOMIC DNA]</scope>
    <source>
        <strain evidence="3">ATCC 25085 / DSM 20731 / CCUG 9996 / CIP 106432 / VR4</strain>
    </source>
</reference>
<proteinExistence type="predicted"/>
<keyword evidence="3" id="KW-1185">Reference proteome</keyword>
<dbReference type="STRING" id="591001.Acfer_1087"/>
<organism evidence="2 3">
    <name type="scientific">Acidaminococcus fermentans (strain ATCC 25085 / DSM 20731 / CCUG 9996 / CIP 106432 / VR4)</name>
    <dbReference type="NCBI Taxonomy" id="591001"/>
    <lineage>
        <taxon>Bacteria</taxon>
        <taxon>Bacillati</taxon>
        <taxon>Bacillota</taxon>
        <taxon>Negativicutes</taxon>
        <taxon>Acidaminococcales</taxon>
        <taxon>Acidaminococcaceae</taxon>
        <taxon>Acidaminococcus</taxon>
    </lineage>
</organism>
<dbReference type="KEGG" id="afn:Acfer_1087"/>
<name>D2RK54_ACIFV</name>
<dbReference type="HOGENOM" id="CLU_2839703_0_0_9"/>
<dbReference type="RefSeq" id="WP_012938445.1">
    <property type="nucleotide sequence ID" value="NC_013740.1"/>
</dbReference>
<keyword evidence="1" id="KW-0812">Transmembrane</keyword>
<keyword evidence="1" id="KW-0472">Membrane</keyword>
<feature type="transmembrane region" description="Helical" evidence="1">
    <location>
        <begin position="21"/>
        <end position="38"/>
    </location>
</feature>